<comment type="caution">
    <text evidence="1">The sequence shown here is derived from an EMBL/GenBank/DDBJ whole genome shotgun (WGS) entry which is preliminary data.</text>
</comment>
<evidence type="ECO:0000313" key="1">
    <source>
        <dbReference type="EMBL" id="RJF87555.1"/>
    </source>
</evidence>
<dbReference type="Pfam" id="PF11927">
    <property type="entry name" value="HODM_asu-like"/>
    <property type="match status" value="1"/>
</dbReference>
<dbReference type="Proteomes" id="UP000284605">
    <property type="component" value="Unassembled WGS sequence"/>
</dbReference>
<dbReference type="EMBL" id="QYUK01000011">
    <property type="protein sequence ID" value="RJF87555.1"/>
    <property type="molecule type" value="Genomic_DNA"/>
</dbReference>
<evidence type="ECO:0000313" key="2">
    <source>
        <dbReference type="Proteomes" id="UP000284605"/>
    </source>
</evidence>
<organism evidence="1 2">
    <name type="scientific">Oleomonas cavernae</name>
    <dbReference type="NCBI Taxonomy" id="2320859"/>
    <lineage>
        <taxon>Bacteria</taxon>
        <taxon>Pseudomonadati</taxon>
        <taxon>Pseudomonadota</taxon>
        <taxon>Alphaproteobacteria</taxon>
        <taxon>Acetobacterales</taxon>
        <taxon>Acetobacteraceae</taxon>
        <taxon>Oleomonas</taxon>
    </lineage>
</organism>
<dbReference type="OrthoDB" id="5242510at2"/>
<proteinExistence type="predicted"/>
<dbReference type="AlphaFoldDB" id="A0A418WC10"/>
<protein>
    <submittedName>
        <fullName evidence="1">DUF3445 domain-containing protein</fullName>
    </submittedName>
</protein>
<reference evidence="1 2" key="1">
    <citation type="submission" date="2018-09" db="EMBL/GenBank/DDBJ databases">
        <authorList>
            <person name="Zhu H."/>
        </authorList>
    </citation>
    <scope>NUCLEOTIDE SEQUENCE [LARGE SCALE GENOMIC DNA]</scope>
    <source>
        <strain evidence="1 2">K1W22B-8</strain>
    </source>
</reference>
<dbReference type="InterPro" id="IPR021848">
    <property type="entry name" value="HODM_asu-like"/>
</dbReference>
<gene>
    <name evidence="1" type="ORF">D3874_11425</name>
</gene>
<name>A0A418WC10_9PROT</name>
<accession>A0A418WC10</accession>
<keyword evidence="2" id="KW-1185">Reference proteome</keyword>
<sequence length="282" mass="30966">MGLGALDLDDWIQIDGNYRAEIDERLRLLAQRHGDVFEALPGSEAIGAELLALLAAHLPRRFPDRFAREGDVLIDRIDGRRHDLAAPGLHSLDRAGRLVQEDLCLMAPPAAGEPYVLVAASLCFPSRWRLADKIGRPLRAIHGPTPFFNEKLLAPVERFFANLAVERPMLRTNWSIHDDPALFQPQGHGDRPVDPPITVDDVGVRLFLRSERQTLRRLPATGAVLFTIRTYQCPIAEVAADSARAGTLAAAVAAFPPETLAYKGLTQHKAALLAYLARMAAA</sequence>